<dbReference type="Proteomes" id="UP001054902">
    <property type="component" value="Unassembled WGS sequence"/>
</dbReference>
<proteinExistence type="predicted"/>
<name>A0AAD3CK59_9STRA</name>
<organism evidence="3 4">
    <name type="scientific">Chaetoceros tenuissimus</name>
    <dbReference type="NCBI Taxonomy" id="426638"/>
    <lineage>
        <taxon>Eukaryota</taxon>
        <taxon>Sar</taxon>
        <taxon>Stramenopiles</taxon>
        <taxon>Ochrophyta</taxon>
        <taxon>Bacillariophyta</taxon>
        <taxon>Coscinodiscophyceae</taxon>
        <taxon>Chaetocerotophycidae</taxon>
        <taxon>Chaetocerotales</taxon>
        <taxon>Chaetocerotaceae</taxon>
        <taxon>Chaetoceros</taxon>
    </lineage>
</organism>
<evidence type="ECO:0000256" key="1">
    <source>
        <dbReference type="SAM" id="MobiDB-lite"/>
    </source>
</evidence>
<comment type="caution">
    <text evidence="3">The sequence shown here is derived from an EMBL/GenBank/DDBJ whole genome shotgun (WGS) entry which is preliminary data.</text>
</comment>
<sequence length="297" mass="32825">MKLSLISLSLSLLLSQEAAAFSMKPNQRISVAPINTDAPVVKRDVSKLKTMGQVLLERSDTLQSAGFYDLAQSEYPPLQQGAKTNITLFLLALGYKWYRSIFINKLAIWERQPQWNTVITSKEDEEKANLEAMTCKECGSTIFIAKGRKWFQMPKGYTCYCCGATGEDAFTNTREDLLEEIDDDYFDYEKPLDFVTAAERKKLMKQAGGDEEKANALLTQGSAALEEGNADAAPASTGEKKKKKKKKGKKKKKKVEDADASESPKAEGGDVSESPKKEDPPAPKKDDDDDDLSALGL</sequence>
<dbReference type="EMBL" id="BLLK01000023">
    <property type="protein sequence ID" value="GFH47396.1"/>
    <property type="molecule type" value="Genomic_DNA"/>
</dbReference>
<feature type="compositionally biased region" description="Acidic residues" evidence="1">
    <location>
        <begin position="287"/>
        <end position="297"/>
    </location>
</feature>
<evidence type="ECO:0000256" key="2">
    <source>
        <dbReference type="SAM" id="SignalP"/>
    </source>
</evidence>
<evidence type="ECO:0000313" key="3">
    <source>
        <dbReference type="EMBL" id="GFH47396.1"/>
    </source>
</evidence>
<feature type="compositionally biased region" description="Basic and acidic residues" evidence="1">
    <location>
        <begin position="254"/>
        <end position="286"/>
    </location>
</feature>
<keyword evidence="2" id="KW-0732">Signal</keyword>
<keyword evidence="4" id="KW-1185">Reference proteome</keyword>
<protein>
    <recommendedName>
        <fullName evidence="5">Rubredoxin-like domain-containing protein</fullName>
    </recommendedName>
</protein>
<evidence type="ECO:0000313" key="4">
    <source>
        <dbReference type="Proteomes" id="UP001054902"/>
    </source>
</evidence>
<dbReference type="AlphaFoldDB" id="A0AAD3CK59"/>
<evidence type="ECO:0008006" key="5">
    <source>
        <dbReference type="Google" id="ProtNLM"/>
    </source>
</evidence>
<feature type="compositionally biased region" description="Basic residues" evidence="1">
    <location>
        <begin position="240"/>
        <end position="253"/>
    </location>
</feature>
<feature type="region of interest" description="Disordered" evidence="1">
    <location>
        <begin position="225"/>
        <end position="297"/>
    </location>
</feature>
<gene>
    <name evidence="3" type="ORF">CTEN210_03871</name>
</gene>
<feature type="signal peptide" evidence="2">
    <location>
        <begin position="1"/>
        <end position="20"/>
    </location>
</feature>
<accession>A0AAD3CK59</accession>
<feature type="chain" id="PRO_5042207660" description="Rubredoxin-like domain-containing protein" evidence="2">
    <location>
        <begin position="21"/>
        <end position="297"/>
    </location>
</feature>
<reference evidence="3 4" key="1">
    <citation type="journal article" date="2021" name="Sci. Rep.">
        <title>The genome of the diatom Chaetoceros tenuissimus carries an ancient integrated fragment of an extant virus.</title>
        <authorList>
            <person name="Hongo Y."/>
            <person name="Kimura K."/>
            <person name="Takaki Y."/>
            <person name="Yoshida Y."/>
            <person name="Baba S."/>
            <person name="Kobayashi G."/>
            <person name="Nagasaki K."/>
            <person name="Hano T."/>
            <person name="Tomaru Y."/>
        </authorList>
    </citation>
    <scope>NUCLEOTIDE SEQUENCE [LARGE SCALE GENOMIC DNA]</scope>
    <source>
        <strain evidence="3 4">NIES-3715</strain>
    </source>
</reference>